<evidence type="ECO:0000256" key="7">
    <source>
        <dbReference type="ARBA" id="ARBA00022605"/>
    </source>
</evidence>
<dbReference type="InterPro" id="IPR004431">
    <property type="entry name" value="3-IsopropMal_deHydase_ssu"/>
</dbReference>
<comment type="catalytic activity">
    <reaction evidence="1 10">
        <text>(2R,3S)-3-isopropylmalate = (2S)-2-isopropylmalate</text>
        <dbReference type="Rhea" id="RHEA:32287"/>
        <dbReference type="ChEBI" id="CHEBI:1178"/>
        <dbReference type="ChEBI" id="CHEBI:35121"/>
        <dbReference type="EC" id="4.2.1.33"/>
    </reaction>
</comment>
<comment type="similarity">
    <text evidence="4 10">Belongs to the LeuD family. LeuD type 1 subfamily.</text>
</comment>
<dbReference type="FunFam" id="3.20.19.10:FF:000003">
    <property type="entry name" value="3-isopropylmalate dehydratase small subunit"/>
    <property type="match status" value="1"/>
</dbReference>
<comment type="pathway">
    <text evidence="3 10">Amino-acid biosynthesis; L-leucine biosynthesis; L-leucine from 3-methyl-2-oxobutanoate: step 2/4.</text>
</comment>
<dbReference type="PANTHER" id="PTHR43345">
    <property type="entry name" value="3-ISOPROPYLMALATE DEHYDRATASE SMALL SUBUNIT 2-RELATED-RELATED"/>
    <property type="match status" value="1"/>
</dbReference>
<dbReference type="GO" id="GO:0009316">
    <property type="term" value="C:3-isopropylmalate dehydratase complex"/>
    <property type="evidence" value="ECO:0007669"/>
    <property type="project" value="InterPro"/>
</dbReference>
<gene>
    <name evidence="10 12" type="primary">leuD</name>
    <name evidence="12" type="ORF">GHO27_20985</name>
</gene>
<evidence type="ECO:0000256" key="4">
    <source>
        <dbReference type="ARBA" id="ARBA00009845"/>
    </source>
</evidence>
<protein>
    <recommendedName>
        <fullName evidence="10">3-isopropylmalate dehydratase small subunit</fullName>
        <ecNumber evidence="10">4.2.1.33</ecNumber>
    </recommendedName>
    <alternativeName>
        <fullName evidence="10">Alpha-IPM isomerase</fullName>
        <shortName evidence="10">IPMI</shortName>
    </alternativeName>
    <alternativeName>
        <fullName evidence="10">Isopropylmalate isomerase</fullName>
    </alternativeName>
</protein>
<dbReference type="AlphaFoldDB" id="A0A6L5HXP1"/>
<keyword evidence="8 10" id="KW-0456">Lyase</keyword>
<dbReference type="InterPro" id="IPR050075">
    <property type="entry name" value="LeuD"/>
</dbReference>
<accession>A0A6L5HXP1</accession>
<dbReference type="CDD" id="cd01577">
    <property type="entry name" value="IPMI_Swivel"/>
    <property type="match status" value="1"/>
</dbReference>
<organism evidence="12 13">
    <name type="scientific">Pseudomonas helleri</name>
    <dbReference type="NCBI Taxonomy" id="1608996"/>
    <lineage>
        <taxon>Bacteria</taxon>
        <taxon>Pseudomonadati</taxon>
        <taxon>Pseudomonadota</taxon>
        <taxon>Gammaproteobacteria</taxon>
        <taxon>Pseudomonadales</taxon>
        <taxon>Pseudomonadaceae</taxon>
        <taxon>Pseudomonas</taxon>
    </lineage>
</organism>
<dbReference type="Gene3D" id="3.20.19.10">
    <property type="entry name" value="Aconitase, domain 4"/>
    <property type="match status" value="1"/>
</dbReference>
<feature type="domain" description="Aconitase A/isopropylmalate dehydratase small subunit swivel" evidence="11">
    <location>
        <begin position="1"/>
        <end position="132"/>
    </location>
</feature>
<comment type="caution">
    <text evidence="12">The sequence shown here is derived from an EMBL/GenBank/DDBJ whole genome shotgun (WGS) entry which is preliminary data.</text>
</comment>
<evidence type="ECO:0000256" key="1">
    <source>
        <dbReference type="ARBA" id="ARBA00000491"/>
    </source>
</evidence>
<evidence type="ECO:0000256" key="2">
    <source>
        <dbReference type="ARBA" id="ARBA00002695"/>
    </source>
</evidence>
<dbReference type="HAMAP" id="MF_01031">
    <property type="entry name" value="LeuD_type1"/>
    <property type="match status" value="1"/>
</dbReference>
<evidence type="ECO:0000256" key="5">
    <source>
        <dbReference type="ARBA" id="ARBA00011271"/>
    </source>
</evidence>
<evidence type="ECO:0000259" key="11">
    <source>
        <dbReference type="Pfam" id="PF00694"/>
    </source>
</evidence>
<dbReference type="RefSeq" id="WP_153374946.1">
    <property type="nucleotide sequence ID" value="NZ_WIVU01000055.1"/>
</dbReference>
<keyword evidence="7 10" id="KW-0028">Amino-acid biosynthesis</keyword>
<dbReference type="GO" id="GO:0009098">
    <property type="term" value="P:L-leucine biosynthetic process"/>
    <property type="evidence" value="ECO:0007669"/>
    <property type="project" value="UniProtKB-UniRule"/>
</dbReference>
<keyword evidence="6 10" id="KW-0432">Leucine biosynthesis</keyword>
<dbReference type="InterPro" id="IPR000573">
    <property type="entry name" value="AconitaseA/IPMdHydase_ssu_swvl"/>
</dbReference>
<evidence type="ECO:0000256" key="10">
    <source>
        <dbReference type="HAMAP-Rule" id="MF_01031"/>
    </source>
</evidence>
<dbReference type="NCBIfam" id="TIGR00171">
    <property type="entry name" value="leuD"/>
    <property type="match status" value="1"/>
</dbReference>
<evidence type="ECO:0000256" key="3">
    <source>
        <dbReference type="ARBA" id="ARBA00004729"/>
    </source>
</evidence>
<dbReference type="InterPro" id="IPR033940">
    <property type="entry name" value="IPMI_Swivel"/>
</dbReference>
<keyword evidence="9 10" id="KW-0100">Branched-chain amino acid biosynthesis</keyword>
<dbReference type="InterPro" id="IPR015928">
    <property type="entry name" value="Aconitase/3IPM_dehydase_swvl"/>
</dbReference>
<dbReference type="EMBL" id="WIVU01000055">
    <property type="protein sequence ID" value="MQU08154.1"/>
    <property type="molecule type" value="Genomic_DNA"/>
</dbReference>
<comment type="function">
    <text evidence="2 10">Catalyzes the isomerization between 2-isopropylmalate and 3-isopropylmalate, via the formation of 2-isopropylmaleate.</text>
</comment>
<dbReference type="EC" id="4.2.1.33" evidence="10"/>
<name>A0A6L5HXP1_9PSED</name>
<evidence type="ECO:0000313" key="12">
    <source>
        <dbReference type="EMBL" id="MQU08154.1"/>
    </source>
</evidence>
<proteinExistence type="inferred from homology"/>
<evidence type="ECO:0000256" key="8">
    <source>
        <dbReference type="ARBA" id="ARBA00023239"/>
    </source>
</evidence>
<dbReference type="Proteomes" id="UP000478064">
    <property type="component" value="Unassembled WGS sequence"/>
</dbReference>
<reference evidence="12 13" key="1">
    <citation type="submission" date="2019-10" db="EMBL/GenBank/DDBJ databases">
        <title>Evaluation of single-gene subtyping targets for Pseudomonas.</title>
        <authorList>
            <person name="Reichler S.J."/>
            <person name="Orsi R.H."/>
            <person name="Wiedmann M."/>
            <person name="Martin N.H."/>
            <person name="Murphy S.I."/>
        </authorList>
    </citation>
    <scope>NUCLEOTIDE SEQUENCE [LARGE SCALE GENOMIC DNA]</scope>
    <source>
        <strain evidence="12 13">FSL R10-1637</strain>
    </source>
</reference>
<dbReference type="Pfam" id="PF00694">
    <property type="entry name" value="Aconitase_C"/>
    <property type="match status" value="1"/>
</dbReference>
<sequence>MQKFTTLDSIVVPLDRRDVDTDAIIPKQFMKSIRRTGFGQHLFDNWRYLNEGQLGEDCSTRPLNTNFALNQPQFQGAKILLCRDNFGCGSSREHAVWALKGYGIRALVGTTFADIFENNCLNNGLLPVKLSPEVIEDLFIRIAQNHHLRLSIDLHDQTLSHDATIWSFEIDPNSRKRLLFGLDSIGETLKNSSKIRAYEARESEITPWLYTEKYSASSKNDPKSS</sequence>
<evidence type="ECO:0000256" key="6">
    <source>
        <dbReference type="ARBA" id="ARBA00022430"/>
    </source>
</evidence>
<dbReference type="NCBIfam" id="NF002458">
    <property type="entry name" value="PRK01641.1"/>
    <property type="match status" value="1"/>
</dbReference>
<evidence type="ECO:0000313" key="13">
    <source>
        <dbReference type="Proteomes" id="UP000478064"/>
    </source>
</evidence>
<evidence type="ECO:0000256" key="9">
    <source>
        <dbReference type="ARBA" id="ARBA00023304"/>
    </source>
</evidence>
<dbReference type="PANTHER" id="PTHR43345:SF5">
    <property type="entry name" value="3-ISOPROPYLMALATE DEHYDRATASE SMALL SUBUNIT"/>
    <property type="match status" value="1"/>
</dbReference>
<dbReference type="SUPFAM" id="SSF52016">
    <property type="entry name" value="LeuD/IlvD-like"/>
    <property type="match status" value="1"/>
</dbReference>
<dbReference type="UniPathway" id="UPA00048">
    <property type="reaction ID" value="UER00071"/>
</dbReference>
<comment type="subunit">
    <text evidence="5 10">Heterodimer of LeuC and LeuD.</text>
</comment>
<dbReference type="GO" id="GO:0003861">
    <property type="term" value="F:3-isopropylmalate dehydratase activity"/>
    <property type="evidence" value="ECO:0007669"/>
    <property type="project" value="UniProtKB-UniRule"/>
</dbReference>